<evidence type="ECO:0000313" key="3">
    <source>
        <dbReference type="EMBL" id="KOS20096.1"/>
    </source>
</evidence>
<feature type="region of interest" description="Disordered" evidence="1">
    <location>
        <begin position="1"/>
        <end position="51"/>
    </location>
</feature>
<dbReference type="Pfam" id="PF26639">
    <property type="entry name" value="Het-6_barrel"/>
    <property type="match status" value="1"/>
</dbReference>
<dbReference type="AlphaFoldDB" id="A0A0M8MV93"/>
<evidence type="ECO:0000256" key="1">
    <source>
        <dbReference type="SAM" id="MobiDB-lite"/>
    </source>
</evidence>
<gene>
    <name evidence="3" type="ORF">ESCO_006173</name>
</gene>
<dbReference type="EMBL" id="LGSR01000018">
    <property type="protein sequence ID" value="KOS20096.1"/>
    <property type="molecule type" value="Genomic_DNA"/>
</dbReference>
<dbReference type="STRING" id="150374.A0A0M8MV93"/>
<dbReference type="Pfam" id="PF06985">
    <property type="entry name" value="HET"/>
    <property type="match status" value="1"/>
</dbReference>
<evidence type="ECO:0000259" key="2">
    <source>
        <dbReference type="Pfam" id="PF06985"/>
    </source>
</evidence>
<protein>
    <recommendedName>
        <fullName evidence="2">Heterokaryon incompatibility domain-containing protein</fullName>
    </recommendedName>
</protein>
<name>A0A0M8MV93_ESCWE</name>
<keyword evidence="4" id="KW-1185">Reference proteome</keyword>
<feature type="compositionally biased region" description="Low complexity" evidence="1">
    <location>
        <begin position="1"/>
        <end position="16"/>
    </location>
</feature>
<feature type="domain" description="Heterokaryon incompatibility" evidence="2">
    <location>
        <begin position="103"/>
        <end position="180"/>
    </location>
</feature>
<sequence>MEEQPQDAAQDAAQDAVPGGGSNLEHQPSLEKLPSDPPKLEHKPLPQGSPTRLVTIKAGVGRAPLQISLAPLQLDDVFDLLSWYSPESETKCKVSAQEGDQSGYLVVEPTLENALLGLRLPDAPRKIWVYELCINTSDSLEWADAIDQMARVYDQTRGVLIWLPLASPDYIAQLARDLPKLRTLRDIMTFPRAGGAFFDLISQPYFSSRWAIEHIVLAKKVTIMASPVDTLDWDHLLGLAHLLHTFYNTFFTDMVTLEMPESVFRAIDMFNGSDLWALCGLVSKLSQLYVPGRRGVAKLEALLFLSHRFKTRVGHDCVYSLLRLASDVHQAGKNHFPPFVIDYKRSPLQLSQYIIHWLVMADHGRTDVILRPWARPDASVPGREELSYLKTKQIRRDVLHYPTITQRMLIGAPDAPLFSASGVPGDKNLDNIPFFIDNVMIVRGFVVDKVGIVNRPARKTGRIDQSWARFAGWNDWQKAPPRDFWQTLVAGRDFAGRPLTSDEQPNDLELDLVRVCQDKGASLSLAERWAKFRFYRRCPREQLKVVEKIRDMQSKKGMWISFWTEMTFHGTEASNEFLKEKVRQMPISTIKRDCTYRSLVNNTTMGRKLFLTFSMGLMGLGPDGIRLGDSICIIGGCTVPVILREKEGKPGIWTIIGECYIDGLMEGEALSPGRKWRSFSIE</sequence>
<dbReference type="InterPro" id="IPR052895">
    <property type="entry name" value="HetReg/Transcr_Mod"/>
</dbReference>
<dbReference type="Proteomes" id="UP000053831">
    <property type="component" value="Unassembled WGS sequence"/>
</dbReference>
<reference evidence="3 4" key="1">
    <citation type="submission" date="2015-07" db="EMBL/GenBank/DDBJ databases">
        <title>The genome of the fungus Escovopsis weberi, a specialized disease agent of ant agriculture.</title>
        <authorList>
            <person name="de Man T.J."/>
            <person name="Stajich J.E."/>
            <person name="Kubicek C.P."/>
            <person name="Chenthamara K."/>
            <person name="Atanasova L."/>
            <person name="Druzhinina I.S."/>
            <person name="Birnbaum S."/>
            <person name="Barribeau S.M."/>
            <person name="Teiling C."/>
            <person name="Suen G."/>
            <person name="Currie C."/>
            <person name="Gerardo N.M."/>
        </authorList>
    </citation>
    <scope>NUCLEOTIDE SEQUENCE [LARGE SCALE GENOMIC DNA]</scope>
</reference>
<proteinExistence type="predicted"/>
<accession>A0A0M8MV93</accession>
<dbReference type="InterPro" id="IPR010730">
    <property type="entry name" value="HET"/>
</dbReference>
<organism evidence="3 4">
    <name type="scientific">Escovopsis weberi</name>
    <dbReference type="NCBI Taxonomy" id="150374"/>
    <lineage>
        <taxon>Eukaryota</taxon>
        <taxon>Fungi</taxon>
        <taxon>Dikarya</taxon>
        <taxon>Ascomycota</taxon>
        <taxon>Pezizomycotina</taxon>
        <taxon>Sordariomycetes</taxon>
        <taxon>Hypocreomycetidae</taxon>
        <taxon>Hypocreales</taxon>
        <taxon>Hypocreaceae</taxon>
        <taxon>Escovopsis</taxon>
    </lineage>
</organism>
<dbReference type="PANTHER" id="PTHR24148:SF64">
    <property type="entry name" value="HETEROKARYON INCOMPATIBILITY DOMAIN-CONTAINING PROTEIN"/>
    <property type="match status" value="1"/>
</dbReference>
<dbReference type="PANTHER" id="PTHR24148">
    <property type="entry name" value="ANKYRIN REPEAT DOMAIN-CONTAINING PROTEIN 39 HOMOLOG-RELATED"/>
    <property type="match status" value="1"/>
</dbReference>
<comment type="caution">
    <text evidence="3">The sequence shown here is derived from an EMBL/GenBank/DDBJ whole genome shotgun (WGS) entry which is preliminary data.</text>
</comment>
<evidence type="ECO:0000313" key="4">
    <source>
        <dbReference type="Proteomes" id="UP000053831"/>
    </source>
</evidence>
<dbReference type="OrthoDB" id="5571888at2759"/>